<evidence type="ECO:0000256" key="5">
    <source>
        <dbReference type="PIRSR" id="PIRSR001430-1"/>
    </source>
</evidence>
<dbReference type="Gene3D" id="3.30.70.660">
    <property type="entry name" value="Pseudouridine synthase I, catalytic domain, C-terminal subdomain"/>
    <property type="match status" value="1"/>
</dbReference>
<proteinExistence type="inferred from homology"/>
<dbReference type="AlphaFoldDB" id="A0A4R7I572"/>
<evidence type="ECO:0000256" key="3">
    <source>
        <dbReference type="ARBA" id="ARBA00023235"/>
    </source>
</evidence>
<comment type="catalytic activity">
    <reaction evidence="4 7">
        <text>uridine(38/39/40) in tRNA = pseudouridine(38/39/40) in tRNA</text>
        <dbReference type="Rhea" id="RHEA:22376"/>
        <dbReference type="Rhea" id="RHEA-COMP:10085"/>
        <dbReference type="Rhea" id="RHEA-COMP:10087"/>
        <dbReference type="ChEBI" id="CHEBI:65314"/>
        <dbReference type="ChEBI" id="CHEBI:65315"/>
        <dbReference type="EC" id="5.4.99.12"/>
    </reaction>
</comment>
<comment type="subunit">
    <text evidence="4">Homodimer.</text>
</comment>
<dbReference type="PANTHER" id="PTHR11142">
    <property type="entry name" value="PSEUDOURIDYLATE SYNTHASE"/>
    <property type="match status" value="1"/>
</dbReference>
<reference evidence="9 10" key="1">
    <citation type="submission" date="2019-03" db="EMBL/GenBank/DDBJ databases">
        <title>Sequencing the genomes of 1000 actinobacteria strains.</title>
        <authorList>
            <person name="Klenk H.-P."/>
        </authorList>
    </citation>
    <scope>NUCLEOTIDE SEQUENCE [LARGE SCALE GENOMIC DNA]</scope>
    <source>
        <strain evidence="9 10">DSM 18936</strain>
    </source>
</reference>
<dbReference type="GO" id="GO:0031119">
    <property type="term" value="P:tRNA pseudouridine synthesis"/>
    <property type="evidence" value="ECO:0007669"/>
    <property type="project" value="UniProtKB-UniRule"/>
</dbReference>
<dbReference type="InterPro" id="IPR020097">
    <property type="entry name" value="PsdUridine_synth_TruA_a/b_dom"/>
</dbReference>
<dbReference type="Gene3D" id="3.30.70.580">
    <property type="entry name" value="Pseudouridine synthase I, catalytic domain, N-terminal subdomain"/>
    <property type="match status" value="1"/>
</dbReference>
<dbReference type="SUPFAM" id="SSF55120">
    <property type="entry name" value="Pseudouridine synthase"/>
    <property type="match status" value="1"/>
</dbReference>
<comment type="caution">
    <text evidence="4">Lacks conserved residue(s) required for the propagation of feature annotation.</text>
</comment>
<dbReference type="Pfam" id="PF01416">
    <property type="entry name" value="PseudoU_synth_1"/>
    <property type="match status" value="1"/>
</dbReference>
<dbReference type="GO" id="GO:0003723">
    <property type="term" value="F:RNA binding"/>
    <property type="evidence" value="ECO:0007669"/>
    <property type="project" value="InterPro"/>
</dbReference>
<evidence type="ECO:0000313" key="9">
    <source>
        <dbReference type="EMBL" id="TDT17823.1"/>
    </source>
</evidence>
<evidence type="ECO:0000256" key="2">
    <source>
        <dbReference type="ARBA" id="ARBA00022694"/>
    </source>
</evidence>
<evidence type="ECO:0000256" key="4">
    <source>
        <dbReference type="HAMAP-Rule" id="MF_00171"/>
    </source>
</evidence>
<evidence type="ECO:0000259" key="8">
    <source>
        <dbReference type="Pfam" id="PF01416"/>
    </source>
</evidence>
<dbReference type="PANTHER" id="PTHR11142:SF0">
    <property type="entry name" value="TRNA PSEUDOURIDINE SYNTHASE-LIKE 1"/>
    <property type="match status" value="1"/>
</dbReference>
<comment type="caution">
    <text evidence="9">The sequence shown here is derived from an EMBL/GenBank/DDBJ whole genome shotgun (WGS) entry which is preliminary data.</text>
</comment>
<dbReference type="CDD" id="cd02570">
    <property type="entry name" value="PseudoU_synth_EcTruA"/>
    <property type="match status" value="1"/>
</dbReference>
<comment type="similarity">
    <text evidence="1 4 7">Belongs to the tRNA pseudouridine synthase TruA family.</text>
</comment>
<organism evidence="9 10">
    <name type="scientific">Ilumatobacter fluminis</name>
    <dbReference type="NCBI Taxonomy" id="467091"/>
    <lineage>
        <taxon>Bacteria</taxon>
        <taxon>Bacillati</taxon>
        <taxon>Actinomycetota</taxon>
        <taxon>Acidimicrobiia</taxon>
        <taxon>Acidimicrobiales</taxon>
        <taxon>Ilumatobacteraceae</taxon>
        <taxon>Ilumatobacter</taxon>
    </lineage>
</organism>
<dbReference type="NCBIfam" id="TIGR00071">
    <property type="entry name" value="hisT_truA"/>
    <property type="match status" value="1"/>
</dbReference>
<keyword evidence="10" id="KW-1185">Reference proteome</keyword>
<feature type="binding site" evidence="4 6">
    <location>
        <position position="111"/>
    </location>
    <ligand>
        <name>substrate</name>
    </ligand>
</feature>
<evidence type="ECO:0000313" key="10">
    <source>
        <dbReference type="Proteomes" id="UP000294558"/>
    </source>
</evidence>
<dbReference type="PIRSF" id="PIRSF001430">
    <property type="entry name" value="tRNA_psdUrid_synth"/>
    <property type="match status" value="1"/>
</dbReference>
<dbReference type="InterPro" id="IPR020103">
    <property type="entry name" value="PsdUridine_synth_cat_dom_sf"/>
</dbReference>
<feature type="domain" description="Pseudouridine synthase I TruA alpha/beta" evidence="8">
    <location>
        <begin position="144"/>
        <end position="253"/>
    </location>
</feature>
<dbReference type="HAMAP" id="MF_00171">
    <property type="entry name" value="TruA"/>
    <property type="match status" value="1"/>
</dbReference>
<dbReference type="EC" id="5.4.99.12" evidence="4"/>
<sequence length="259" mass="28763">MLRRCRFTVAYHGAKFRGFAPNHGVRTVMGDLMAAMTRVLRRPVELTGAGRTDAGVHAWGQVVTGDLPADTDLHRFARRINKLCAPDVSIRDGDWTEPDFDARFSATWRQYRYHVWNDPAPNPILADVAWHVGRPLDLDAMQRAAADFLGEHDFSSFCRKPKVDADHPLPSMVRIMHEVGWTRVDDTPMLRFEIKGSAFCHQQVRSTVGTLVDIGLGRLGAASIPDIIAACDRDAAGGVAPPHGLVLWAVGYDGRRWDA</sequence>
<comment type="function">
    <text evidence="4">Formation of pseudouridine at positions 38, 39 and 40 in the anticodon stem and loop of transfer RNAs.</text>
</comment>
<protein>
    <recommendedName>
        <fullName evidence="4">tRNA pseudouridine synthase A</fullName>
        <ecNumber evidence="4">5.4.99.12</ecNumber>
    </recommendedName>
    <alternativeName>
        <fullName evidence="4">tRNA pseudouridine(38-40) synthase</fullName>
    </alternativeName>
    <alternativeName>
        <fullName evidence="4">tRNA pseudouridylate synthase I</fullName>
    </alternativeName>
    <alternativeName>
        <fullName evidence="4">tRNA-uridine isomerase I</fullName>
    </alternativeName>
</protein>
<keyword evidence="3 4" id="KW-0413">Isomerase</keyword>
<evidence type="ECO:0000256" key="6">
    <source>
        <dbReference type="PIRSR" id="PIRSR001430-2"/>
    </source>
</evidence>
<accession>A0A4R7I572</accession>
<gene>
    <name evidence="4" type="primary">truA</name>
    <name evidence="9" type="ORF">BDK89_3436</name>
</gene>
<dbReference type="Proteomes" id="UP000294558">
    <property type="component" value="Unassembled WGS sequence"/>
</dbReference>
<dbReference type="EMBL" id="SOAU01000001">
    <property type="protein sequence ID" value="TDT17823.1"/>
    <property type="molecule type" value="Genomic_DNA"/>
</dbReference>
<dbReference type="InterPro" id="IPR020094">
    <property type="entry name" value="TruA/RsuA/RluB/E/F_N"/>
</dbReference>
<feature type="active site" description="Nucleophile" evidence="4 5">
    <location>
        <position position="53"/>
    </location>
</feature>
<keyword evidence="2 4" id="KW-0819">tRNA processing</keyword>
<name>A0A4R7I572_9ACTN</name>
<dbReference type="InterPro" id="IPR020095">
    <property type="entry name" value="PsdUridine_synth_TruA_C"/>
</dbReference>
<dbReference type="GO" id="GO:0160147">
    <property type="term" value="F:tRNA pseudouridine(38-40) synthase activity"/>
    <property type="evidence" value="ECO:0007669"/>
    <property type="project" value="UniProtKB-EC"/>
</dbReference>
<evidence type="ECO:0000256" key="1">
    <source>
        <dbReference type="ARBA" id="ARBA00009375"/>
    </source>
</evidence>
<dbReference type="InterPro" id="IPR001406">
    <property type="entry name" value="PsdUridine_synth_TruA"/>
</dbReference>
<evidence type="ECO:0000256" key="7">
    <source>
        <dbReference type="RuleBase" id="RU003792"/>
    </source>
</evidence>